<organism evidence="1 2">
    <name type="scientific">Klebsiella phage K1-ULIP33</name>
    <dbReference type="NCBI Taxonomy" id="2307015"/>
    <lineage>
        <taxon>Viruses</taxon>
        <taxon>Duplodnaviria</taxon>
        <taxon>Heunggongvirae</taxon>
        <taxon>Uroviricota</taxon>
        <taxon>Caudoviricetes</taxon>
        <taxon>Autographivirales</taxon>
        <taxon>Autosignataviridae</taxon>
        <taxon>Molineuxvirinae</taxon>
        <taxon>Ulipvirus</taxon>
        <taxon>Ulipvirus K1ULIP33</taxon>
    </lineage>
</organism>
<evidence type="ECO:0000313" key="1">
    <source>
        <dbReference type="EMBL" id="QAU05478.1"/>
    </source>
</evidence>
<dbReference type="InterPro" id="IPR027417">
    <property type="entry name" value="P-loop_NTPase"/>
</dbReference>
<reference evidence="1 2" key="1">
    <citation type="journal article" date="2019" name="Viruses">
        <title>New Bacteriophages against Emerging Lineages ST23 and ST258 of Klebsiella pneumoniae and Efficacy Assessment in Galleria mellonella Larvae.</title>
        <authorList>
            <person name="Thiry D."/>
            <person name="Passet V."/>
            <person name="Danis-Wlodarczyk K."/>
            <person name="Lood C."/>
            <person name="Wagemans J."/>
            <person name="De Sordi L."/>
            <person name="van Noort V."/>
            <person name="Dufour N."/>
            <person name="Debarbieux L."/>
            <person name="Mainil J.G."/>
            <person name="Brisse S."/>
            <person name="Lavigne R."/>
        </authorList>
    </citation>
    <scope>NUCLEOTIDE SEQUENCE [LARGE SCALE GENOMIC DNA]</scope>
</reference>
<gene>
    <name evidence="1" type="ORF">D3A55_0027</name>
</gene>
<protein>
    <submittedName>
        <fullName evidence="1">ATPase</fullName>
    </submittedName>
</protein>
<sequence>MIIVLNAPPGAGKDTIAKRMAEASPAFRLASMKEPMWDIAKAMLGTKYDEFVRLYNDRETKEKAFEFLGGLSPRGFFIWISEKVCKPLFGERFFGERMLSRVQELKPYEVVLSDGGFPSELLPALEAGETIMLVRLHRDGFTFEGDSRGYIYAEDLPGEEFWTIDVDLEEGGIDKAVTQIISAYEVLLEVY</sequence>
<dbReference type="SUPFAM" id="SSF52540">
    <property type="entry name" value="P-loop containing nucleoside triphosphate hydrolases"/>
    <property type="match status" value="1"/>
</dbReference>
<accession>A0A4P6D9D3</accession>
<proteinExistence type="predicted"/>
<name>A0A4P6D9D3_9CAUD</name>
<dbReference type="EMBL" id="MK380014">
    <property type="protein sequence ID" value="QAU05478.1"/>
    <property type="molecule type" value="Genomic_DNA"/>
</dbReference>
<dbReference type="Proteomes" id="UP000307994">
    <property type="component" value="Segment"/>
</dbReference>
<keyword evidence="2" id="KW-1185">Reference proteome</keyword>
<evidence type="ECO:0000313" key="2">
    <source>
        <dbReference type="Proteomes" id="UP000307994"/>
    </source>
</evidence>